<evidence type="ECO:0000313" key="3">
    <source>
        <dbReference type="Proteomes" id="UP000321558"/>
    </source>
</evidence>
<keyword evidence="1" id="KW-1133">Transmembrane helix</keyword>
<dbReference type="RefSeq" id="WP_147212027.1">
    <property type="nucleotide sequence ID" value="NZ_BJYM01000018.1"/>
</dbReference>
<keyword evidence="1" id="KW-0812">Transmembrane</keyword>
<comment type="caution">
    <text evidence="2">The sequence shown here is derived from an EMBL/GenBank/DDBJ whole genome shotgun (WGS) entry which is preliminary data.</text>
</comment>
<name>A0A511ZNT5_9BACI</name>
<dbReference type="STRING" id="582851.GCA_900162665_03447"/>
<dbReference type="Pfam" id="PF11193">
    <property type="entry name" value="DUF2812"/>
    <property type="match status" value="1"/>
</dbReference>
<dbReference type="Proteomes" id="UP000321558">
    <property type="component" value="Unassembled WGS sequence"/>
</dbReference>
<organism evidence="2 3">
    <name type="scientific">Oceanobacillus sojae</name>
    <dbReference type="NCBI Taxonomy" id="582851"/>
    <lineage>
        <taxon>Bacteria</taxon>
        <taxon>Bacillati</taxon>
        <taxon>Bacillota</taxon>
        <taxon>Bacilli</taxon>
        <taxon>Bacillales</taxon>
        <taxon>Bacillaceae</taxon>
        <taxon>Oceanobacillus</taxon>
    </lineage>
</organism>
<keyword evidence="3" id="KW-1185">Reference proteome</keyword>
<evidence type="ECO:0008006" key="4">
    <source>
        <dbReference type="Google" id="ProtNLM"/>
    </source>
</evidence>
<evidence type="ECO:0000313" key="2">
    <source>
        <dbReference type="EMBL" id="GEN89108.1"/>
    </source>
</evidence>
<dbReference type="AlphaFoldDB" id="A0A511ZNT5"/>
<feature type="transmembrane region" description="Helical" evidence="1">
    <location>
        <begin position="118"/>
        <end position="137"/>
    </location>
</feature>
<dbReference type="EMBL" id="BJYM01000018">
    <property type="protein sequence ID" value="GEN89108.1"/>
    <property type="molecule type" value="Genomic_DNA"/>
</dbReference>
<keyword evidence="1" id="KW-0472">Membrane</keyword>
<sequence length="182" mass="21549">MEKKIKKLFTVWKFAEEEQWLNEMAADGWELTKVNVPQYTFKKSTPNEYIYRLELLDPKLSKKEREDYIDFIEETGAEKIGEFSNWIYFRKKSELGTFNLFSDLDSRIGHLKRMFRRLLGGFISITAVLLFLIILIANQSYSIILPIITVTIFALILCLFGYGLTQINNRKKVLVEERKFRE</sequence>
<protein>
    <recommendedName>
        <fullName evidence="4">DUF2812 domain-containing protein</fullName>
    </recommendedName>
</protein>
<evidence type="ECO:0000256" key="1">
    <source>
        <dbReference type="SAM" id="Phobius"/>
    </source>
</evidence>
<dbReference type="InterPro" id="IPR021359">
    <property type="entry name" value="DUF2812"/>
</dbReference>
<feature type="transmembrane region" description="Helical" evidence="1">
    <location>
        <begin position="143"/>
        <end position="164"/>
    </location>
</feature>
<proteinExistence type="predicted"/>
<dbReference type="OrthoDB" id="8757095at2"/>
<accession>A0A511ZNT5</accession>
<reference evidence="2 3" key="1">
    <citation type="submission" date="2019-07" db="EMBL/GenBank/DDBJ databases">
        <title>Whole genome shotgun sequence of Oceanobacillus sojae NBRC 105379.</title>
        <authorList>
            <person name="Hosoyama A."/>
            <person name="Uohara A."/>
            <person name="Ohji S."/>
            <person name="Ichikawa N."/>
        </authorList>
    </citation>
    <scope>NUCLEOTIDE SEQUENCE [LARGE SCALE GENOMIC DNA]</scope>
    <source>
        <strain evidence="2 3">NBRC 105379</strain>
    </source>
</reference>
<gene>
    <name evidence="2" type="ORF">OSO01_38470</name>
</gene>